<gene>
    <name evidence="8" type="ORF">F1188_17405</name>
</gene>
<evidence type="ECO:0000259" key="6">
    <source>
        <dbReference type="PROSITE" id="PS50885"/>
    </source>
</evidence>
<evidence type="ECO:0000259" key="7">
    <source>
        <dbReference type="PROSITE" id="PS51753"/>
    </source>
</evidence>
<dbReference type="InterPro" id="IPR032255">
    <property type="entry name" value="HBM"/>
</dbReference>
<dbReference type="SMART" id="SM01358">
    <property type="entry name" value="HBM"/>
    <property type="match status" value="1"/>
</dbReference>
<dbReference type="SMART" id="SM00283">
    <property type="entry name" value="MA"/>
    <property type="match status" value="1"/>
</dbReference>
<evidence type="ECO:0000256" key="2">
    <source>
        <dbReference type="ARBA" id="ARBA00029447"/>
    </source>
</evidence>
<dbReference type="Gene3D" id="6.10.340.10">
    <property type="match status" value="1"/>
</dbReference>
<proteinExistence type="inferred from homology"/>
<dbReference type="Gene3D" id="1.10.287.950">
    <property type="entry name" value="Methyl-accepting chemotaxis protein"/>
    <property type="match status" value="1"/>
</dbReference>
<keyword evidence="4" id="KW-1133">Transmembrane helix</keyword>
<name>A0A5M6I8T1_9PROT</name>
<dbReference type="EMBL" id="VWPJ01000022">
    <property type="protein sequence ID" value="KAA5604159.1"/>
    <property type="molecule type" value="Genomic_DNA"/>
</dbReference>
<dbReference type="InterPro" id="IPR004089">
    <property type="entry name" value="MCPsignal_dom"/>
</dbReference>
<protein>
    <submittedName>
        <fullName evidence="8">HAMP domain-containing protein</fullName>
    </submittedName>
</protein>
<keyword evidence="1 3" id="KW-0807">Transducer</keyword>
<dbReference type="PANTHER" id="PTHR32089:SF112">
    <property type="entry name" value="LYSOZYME-LIKE PROTEIN-RELATED"/>
    <property type="match status" value="1"/>
</dbReference>
<evidence type="ECO:0000259" key="5">
    <source>
        <dbReference type="PROSITE" id="PS50111"/>
    </source>
</evidence>
<evidence type="ECO:0000256" key="1">
    <source>
        <dbReference type="ARBA" id="ARBA00023224"/>
    </source>
</evidence>
<evidence type="ECO:0000313" key="8">
    <source>
        <dbReference type="EMBL" id="KAA5604159.1"/>
    </source>
</evidence>
<organism evidence="8 9">
    <name type="scientific">Roseospira marina</name>
    <dbReference type="NCBI Taxonomy" id="140057"/>
    <lineage>
        <taxon>Bacteria</taxon>
        <taxon>Pseudomonadati</taxon>
        <taxon>Pseudomonadota</taxon>
        <taxon>Alphaproteobacteria</taxon>
        <taxon>Rhodospirillales</taxon>
        <taxon>Rhodospirillaceae</taxon>
        <taxon>Roseospira</taxon>
    </lineage>
</organism>
<reference evidence="8 9" key="1">
    <citation type="submission" date="2019-09" db="EMBL/GenBank/DDBJ databases">
        <title>Genome sequence of Roseospira marina, one of the more divergent members of the non-sulfur purple photosynthetic bacterial family, the Rhodospirillaceae.</title>
        <authorList>
            <person name="Meyer T."/>
            <person name="Kyndt J."/>
        </authorList>
    </citation>
    <scope>NUCLEOTIDE SEQUENCE [LARGE SCALE GENOMIC DNA]</scope>
    <source>
        <strain evidence="8 9">DSM 15113</strain>
    </source>
</reference>
<keyword evidence="4" id="KW-0472">Membrane</keyword>
<dbReference type="PROSITE" id="PS50885">
    <property type="entry name" value="HAMP"/>
    <property type="match status" value="1"/>
</dbReference>
<dbReference type="Pfam" id="PF00672">
    <property type="entry name" value="HAMP"/>
    <property type="match status" value="1"/>
</dbReference>
<dbReference type="SUPFAM" id="SSF58104">
    <property type="entry name" value="Methyl-accepting chemotaxis protein (MCP) signaling domain"/>
    <property type="match status" value="1"/>
</dbReference>
<accession>A0A5M6I8T1</accession>
<evidence type="ECO:0000256" key="4">
    <source>
        <dbReference type="SAM" id="Phobius"/>
    </source>
</evidence>
<comment type="caution">
    <text evidence="8">The sequence shown here is derived from an EMBL/GenBank/DDBJ whole genome shotgun (WGS) entry which is preliminary data.</text>
</comment>
<dbReference type="PROSITE" id="PS50111">
    <property type="entry name" value="CHEMOTAXIS_TRANSDUC_2"/>
    <property type="match status" value="1"/>
</dbReference>
<keyword evidence="4" id="KW-0812">Transmembrane</keyword>
<dbReference type="AlphaFoldDB" id="A0A5M6I8T1"/>
<comment type="similarity">
    <text evidence="2">Belongs to the methyl-accepting chemotaxis (MCP) protein family.</text>
</comment>
<dbReference type="Proteomes" id="UP000324065">
    <property type="component" value="Unassembled WGS sequence"/>
</dbReference>
<dbReference type="OrthoDB" id="3378718at2"/>
<dbReference type="Pfam" id="PF00015">
    <property type="entry name" value="MCPsignal"/>
    <property type="match status" value="1"/>
</dbReference>
<feature type="domain" description="Methyl-accepting transducer" evidence="5">
    <location>
        <begin position="413"/>
        <end position="649"/>
    </location>
</feature>
<feature type="domain" description="HBM" evidence="7">
    <location>
        <begin position="47"/>
        <end position="286"/>
    </location>
</feature>
<sequence>MGMLKSLRIGPKLFGGFGLVLVLLIALGTTAAMELAGVGDTFAHYRQLARSANEVGRVQASLLLGRMAVKEFIIRGDTLSIDAVHNHMETTDALLTVAEDLTTEAEAYQALERIREEVETYTHAFDRVGELQDQRHTLLDALIRIGPVIEEALTEIMHSAHDTDDTGAAYNAGLVLRQYMVGRQYAIQFVADNDPGTAALAKDELTALTPALAVLASALSAPNHIALANEARASAEIYQDTFQDLVRTVNARNEIITGTLDVIGPTAAAHIEEFKAVVKTKQDMLGPQAMAAIHQTIVVTITIAAAAVAIGAAAAWLIGTGITRPVKAMTAAMDRLAHKDYAVAIPAQDYKDEVGDMAKAVEIFKQGMQKADALAEENDKAIRRRQAHAQRIEELNRGFDHGVTGVLQTVASASTELHSSAESMAAIADRTRSRATTVSAASEEASANVQTIAAATEQLNSSIEEIGRQVHRSSDVARQAADEAQRTGTIVAGLSNTAEKIGEVVGLITGIANQTNLLALNATIEAARAGETGRGFAIVANEVKTLATQTAKATDDISRQVTAIQSETTAAVAAIDSVFKIIQIIDEVSAAVASAMEQQHAATQEIARNIQEASIGTSMVSENIAGVTEVASEAGTAADNVLEATSLLNEQANSLRNMVEQFLADVRAA</sequence>
<evidence type="ECO:0000313" key="9">
    <source>
        <dbReference type="Proteomes" id="UP000324065"/>
    </source>
</evidence>
<evidence type="ECO:0000256" key="3">
    <source>
        <dbReference type="PROSITE-ProRule" id="PRU00284"/>
    </source>
</evidence>
<dbReference type="PROSITE" id="PS51753">
    <property type="entry name" value="HBM"/>
    <property type="match status" value="1"/>
</dbReference>
<dbReference type="PANTHER" id="PTHR32089">
    <property type="entry name" value="METHYL-ACCEPTING CHEMOTAXIS PROTEIN MCPB"/>
    <property type="match status" value="1"/>
</dbReference>
<dbReference type="InterPro" id="IPR003660">
    <property type="entry name" value="HAMP_dom"/>
</dbReference>
<dbReference type="GO" id="GO:0007165">
    <property type="term" value="P:signal transduction"/>
    <property type="evidence" value="ECO:0007669"/>
    <property type="project" value="UniProtKB-KW"/>
</dbReference>
<feature type="transmembrane region" description="Helical" evidence="4">
    <location>
        <begin position="297"/>
        <end position="319"/>
    </location>
</feature>
<dbReference type="SMART" id="SM00304">
    <property type="entry name" value="HAMP"/>
    <property type="match status" value="1"/>
</dbReference>
<feature type="domain" description="HAMP" evidence="6">
    <location>
        <begin position="320"/>
        <end position="373"/>
    </location>
</feature>
<dbReference type="GO" id="GO:0016020">
    <property type="term" value="C:membrane"/>
    <property type="evidence" value="ECO:0007669"/>
    <property type="project" value="InterPro"/>
</dbReference>
<keyword evidence="9" id="KW-1185">Reference proteome</keyword>